<feature type="transmembrane region" description="Helical" evidence="6">
    <location>
        <begin position="265"/>
        <end position="290"/>
    </location>
</feature>
<evidence type="ECO:0000256" key="6">
    <source>
        <dbReference type="SAM" id="Phobius"/>
    </source>
</evidence>
<evidence type="ECO:0000256" key="3">
    <source>
        <dbReference type="ARBA" id="ARBA00022692"/>
    </source>
</evidence>
<feature type="transmembrane region" description="Helical" evidence="6">
    <location>
        <begin position="162"/>
        <end position="185"/>
    </location>
</feature>
<keyword evidence="2" id="KW-1003">Cell membrane</keyword>
<comment type="caution">
    <text evidence="8">The sequence shown here is derived from an EMBL/GenBank/DDBJ whole genome shotgun (WGS) entry which is preliminary data.</text>
</comment>
<dbReference type="GO" id="GO:0098797">
    <property type="term" value="C:plasma membrane protein complex"/>
    <property type="evidence" value="ECO:0007669"/>
    <property type="project" value="TreeGrafter"/>
</dbReference>
<evidence type="ECO:0000256" key="2">
    <source>
        <dbReference type="ARBA" id="ARBA00022475"/>
    </source>
</evidence>
<dbReference type="EMBL" id="VSSQ01006396">
    <property type="protein sequence ID" value="MPM32556.1"/>
    <property type="molecule type" value="Genomic_DNA"/>
</dbReference>
<feature type="domain" description="ABC3 transporter permease C-terminal" evidence="7">
    <location>
        <begin position="165"/>
        <end position="292"/>
    </location>
</feature>
<dbReference type="GO" id="GO:0044874">
    <property type="term" value="P:lipoprotein localization to outer membrane"/>
    <property type="evidence" value="ECO:0007669"/>
    <property type="project" value="TreeGrafter"/>
</dbReference>
<comment type="subcellular location">
    <subcellularLocation>
        <location evidence="1">Cell membrane</location>
        <topology evidence="1">Multi-pass membrane protein</topology>
    </subcellularLocation>
</comment>
<evidence type="ECO:0000256" key="5">
    <source>
        <dbReference type="ARBA" id="ARBA00023136"/>
    </source>
</evidence>
<organism evidence="8">
    <name type="scientific">bioreactor metagenome</name>
    <dbReference type="NCBI Taxonomy" id="1076179"/>
    <lineage>
        <taxon>unclassified sequences</taxon>
        <taxon>metagenomes</taxon>
        <taxon>ecological metagenomes</taxon>
    </lineage>
</organism>
<protein>
    <recommendedName>
        <fullName evidence="7">ABC3 transporter permease C-terminal domain-containing protein</fullName>
    </recommendedName>
</protein>
<dbReference type="AlphaFoldDB" id="A0A644YVI8"/>
<evidence type="ECO:0000256" key="1">
    <source>
        <dbReference type="ARBA" id="ARBA00004651"/>
    </source>
</evidence>
<sequence>MGKGVDLLQSDGEATRMELKKLLVKGRFPSKAGEILVSDELFEKLYLSLGDKVTLISSTMFGEMAMYNFTVAGSLHFGVNVLDRGMMIADIRDVKAALNMEDAAGTLLGFSKNKLYNDRQAVATKTDFNKRYENDEDKFAPVMSSLSDNGLMGFSYAFIKNIAGFIILVFIFAMSIVLWNAGLISGLRRYGEFGLRMAIGENKSEIYRSLIGGAALVGIIGTIFGSMLGLSASWLMQEYGINVGSMMNNSSLMISDSLRTQITPFTWFIGFIPGIFSTVIGAMLSGVGIYKRQTANLFKELQN</sequence>
<keyword evidence="4 6" id="KW-1133">Transmembrane helix</keyword>
<evidence type="ECO:0000259" key="7">
    <source>
        <dbReference type="Pfam" id="PF02687"/>
    </source>
</evidence>
<proteinExistence type="predicted"/>
<dbReference type="PANTHER" id="PTHR30489:SF0">
    <property type="entry name" value="LIPOPROTEIN-RELEASING SYSTEM TRANSMEMBRANE PROTEIN LOLE"/>
    <property type="match status" value="1"/>
</dbReference>
<dbReference type="Pfam" id="PF02687">
    <property type="entry name" value="FtsX"/>
    <property type="match status" value="1"/>
</dbReference>
<dbReference type="PANTHER" id="PTHR30489">
    <property type="entry name" value="LIPOPROTEIN-RELEASING SYSTEM TRANSMEMBRANE PROTEIN LOLE"/>
    <property type="match status" value="1"/>
</dbReference>
<reference evidence="8" key="1">
    <citation type="submission" date="2019-08" db="EMBL/GenBank/DDBJ databases">
        <authorList>
            <person name="Kucharzyk K."/>
            <person name="Murdoch R.W."/>
            <person name="Higgins S."/>
            <person name="Loffler F."/>
        </authorList>
    </citation>
    <scope>NUCLEOTIDE SEQUENCE</scope>
</reference>
<feature type="transmembrane region" description="Helical" evidence="6">
    <location>
        <begin position="206"/>
        <end position="230"/>
    </location>
</feature>
<evidence type="ECO:0000313" key="8">
    <source>
        <dbReference type="EMBL" id="MPM32556.1"/>
    </source>
</evidence>
<evidence type="ECO:0000256" key="4">
    <source>
        <dbReference type="ARBA" id="ARBA00022989"/>
    </source>
</evidence>
<dbReference type="InterPro" id="IPR003838">
    <property type="entry name" value="ABC3_permease_C"/>
</dbReference>
<keyword evidence="3 6" id="KW-0812">Transmembrane</keyword>
<keyword evidence="5 6" id="KW-0472">Membrane</keyword>
<gene>
    <name evidence="8" type="ORF">SDC9_79120</name>
</gene>
<name>A0A644YVI8_9ZZZZ</name>
<dbReference type="InterPro" id="IPR051447">
    <property type="entry name" value="Lipoprotein-release_system"/>
</dbReference>
<accession>A0A644YVI8</accession>